<dbReference type="AlphaFoldDB" id="A0A0E9VAS6"/>
<proteinExistence type="predicted"/>
<reference evidence="1" key="1">
    <citation type="submission" date="2014-11" db="EMBL/GenBank/DDBJ databases">
        <authorList>
            <person name="Amaro Gonzalez C."/>
        </authorList>
    </citation>
    <scope>NUCLEOTIDE SEQUENCE</scope>
</reference>
<reference evidence="1" key="2">
    <citation type="journal article" date="2015" name="Fish Shellfish Immunol.">
        <title>Early steps in the European eel (Anguilla anguilla)-Vibrio vulnificus interaction in the gills: Role of the RtxA13 toxin.</title>
        <authorList>
            <person name="Callol A."/>
            <person name="Pajuelo D."/>
            <person name="Ebbesson L."/>
            <person name="Teles M."/>
            <person name="MacKenzie S."/>
            <person name="Amaro C."/>
        </authorList>
    </citation>
    <scope>NUCLEOTIDE SEQUENCE</scope>
</reference>
<sequence>MSEGRSPLSLNTMSHLLPIFSP</sequence>
<accession>A0A0E9VAS6</accession>
<organism evidence="1">
    <name type="scientific">Anguilla anguilla</name>
    <name type="common">European freshwater eel</name>
    <name type="synonym">Muraena anguilla</name>
    <dbReference type="NCBI Taxonomy" id="7936"/>
    <lineage>
        <taxon>Eukaryota</taxon>
        <taxon>Metazoa</taxon>
        <taxon>Chordata</taxon>
        <taxon>Craniata</taxon>
        <taxon>Vertebrata</taxon>
        <taxon>Euteleostomi</taxon>
        <taxon>Actinopterygii</taxon>
        <taxon>Neopterygii</taxon>
        <taxon>Teleostei</taxon>
        <taxon>Anguilliformes</taxon>
        <taxon>Anguillidae</taxon>
        <taxon>Anguilla</taxon>
    </lineage>
</organism>
<protein>
    <submittedName>
        <fullName evidence="1">Uncharacterized protein</fullName>
    </submittedName>
</protein>
<name>A0A0E9VAS6_ANGAN</name>
<evidence type="ECO:0000313" key="1">
    <source>
        <dbReference type="EMBL" id="JAH75152.1"/>
    </source>
</evidence>
<dbReference type="EMBL" id="GBXM01033425">
    <property type="protein sequence ID" value="JAH75152.1"/>
    <property type="molecule type" value="Transcribed_RNA"/>
</dbReference>